<dbReference type="Proteomes" id="UP001153555">
    <property type="component" value="Unassembled WGS sequence"/>
</dbReference>
<sequence>MEQDVDSPYLAYFNEPDEEFDDDGNAIVQKRDKKKIGPPRDSDWDACEQFISCLAVFYEVTLRVSASNHPTIHTTFHDIVHMEEALISRSICTPQTATQKLMADIASLMKTKYNKYFGQLKDLNPFIFVGIVMDPRLKMKHVTKLLSVELMWSDYEVEKKEKEIKALLFELFEEYSAKNDKSLKKRSVEPVTSSSNSSTLKRQKIKENDSHIESRVNLATSNL</sequence>
<organism evidence="3 4">
    <name type="scientific">Striga hermonthica</name>
    <name type="common">Purple witchweed</name>
    <name type="synonym">Buchnera hermonthica</name>
    <dbReference type="NCBI Taxonomy" id="68872"/>
    <lineage>
        <taxon>Eukaryota</taxon>
        <taxon>Viridiplantae</taxon>
        <taxon>Streptophyta</taxon>
        <taxon>Embryophyta</taxon>
        <taxon>Tracheophyta</taxon>
        <taxon>Spermatophyta</taxon>
        <taxon>Magnoliopsida</taxon>
        <taxon>eudicotyledons</taxon>
        <taxon>Gunneridae</taxon>
        <taxon>Pentapetalae</taxon>
        <taxon>asterids</taxon>
        <taxon>lamiids</taxon>
        <taxon>Lamiales</taxon>
        <taxon>Orobanchaceae</taxon>
        <taxon>Buchnereae</taxon>
        <taxon>Striga</taxon>
    </lineage>
</organism>
<dbReference type="PANTHER" id="PTHR23272:SF161">
    <property type="entry name" value="ZINC FINGER BED DOMAIN-CONTAINING PROTEIN RICESLEEPER 1-LIKE"/>
    <property type="match status" value="1"/>
</dbReference>
<protein>
    <submittedName>
        <fullName evidence="3">Zinc finger BED domain-containing protein DAYSLEEPER</fullName>
    </submittedName>
</protein>
<feature type="domain" description="hAT-like transposase RNase-H fold" evidence="2">
    <location>
        <begin position="65"/>
        <end position="175"/>
    </location>
</feature>
<evidence type="ECO:0000256" key="1">
    <source>
        <dbReference type="SAM" id="MobiDB-lite"/>
    </source>
</evidence>
<proteinExistence type="predicted"/>
<keyword evidence="4" id="KW-1185">Reference proteome</keyword>
<name>A0A9N7REP3_STRHE</name>
<comment type="caution">
    <text evidence="3">The sequence shown here is derived from an EMBL/GenBank/DDBJ whole genome shotgun (WGS) entry which is preliminary data.</text>
</comment>
<dbReference type="OrthoDB" id="1436733at2759"/>
<evidence type="ECO:0000313" key="4">
    <source>
        <dbReference type="Proteomes" id="UP001153555"/>
    </source>
</evidence>
<dbReference type="InterPro" id="IPR025525">
    <property type="entry name" value="hAT-like_transposase_RNase-H"/>
</dbReference>
<feature type="region of interest" description="Disordered" evidence="1">
    <location>
        <begin position="183"/>
        <end position="207"/>
    </location>
</feature>
<dbReference type="EMBL" id="CACSLK010027666">
    <property type="protein sequence ID" value="CAA0827018.1"/>
    <property type="molecule type" value="Genomic_DNA"/>
</dbReference>
<dbReference type="AlphaFoldDB" id="A0A9N7REP3"/>
<reference evidence="3" key="1">
    <citation type="submission" date="2019-12" db="EMBL/GenBank/DDBJ databases">
        <authorList>
            <person name="Scholes J."/>
        </authorList>
    </citation>
    <scope>NUCLEOTIDE SEQUENCE</scope>
</reference>
<dbReference type="PANTHER" id="PTHR23272">
    <property type="entry name" value="BED FINGER-RELATED"/>
    <property type="match status" value="1"/>
</dbReference>
<dbReference type="Pfam" id="PF14372">
    <property type="entry name" value="hAT-like_RNase-H"/>
    <property type="match status" value="1"/>
</dbReference>
<dbReference type="SUPFAM" id="SSF53098">
    <property type="entry name" value="Ribonuclease H-like"/>
    <property type="match status" value="1"/>
</dbReference>
<accession>A0A9N7REP3</accession>
<gene>
    <name evidence="3" type="ORF">SHERM_22714</name>
</gene>
<evidence type="ECO:0000259" key="2">
    <source>
        <dbReference type="Pfam" id="PF14372"/>
    </source>
</evidence>
<feature type="non-terminal residue" evidence="3">
    <location>
        <position position="223"/>
    </location>
</feature>
<evidence type="ECO:0000313" key="3">
    <source>
        <dbReference type="EMBL" id="CAA0827018.1"/>
    </source>
</evidence>
<dbReference type="InterPro" id="IPR012337">
    <property type="entry name" value="RNaseH-like_sf"/>
</dbReference>
<dbReference type="GO" id="GO:0003677">
    <property type="term" value="F:DNA binding"/>
    <property type="evidence" value="ECO:0007669"/>
    <property type="project" value="InterPro"/>
</dbReference>